<dbReference type="Proteomes" id="UP000515344">
    <property type="component" value="Chromosome"/>
</dbReference>
<keyword evidence="1" id="KW-0472">Membrane</keyword>
<sequence>MKKNLGNADRIIRLCIAGVLALLWFQNIITGTWGIVALAVAAVFVLTSFVSWCPLYAMFGIKSTPKKQVQ</sequence>
<evidence type="ECO:0000256" key="1">
    <source>
        <dbReference type="SAM" id="Phobius"/>
    </source>
</evidence>
<gene>
    <name evidence="3" type="ORF">H4075_05025</name>
</gene>
<dbReference type="EMBL" id="CP060007">
    <property type="protein sequence ID" value="QNA45569.1"/>
    <property type="molecule type" value="Genomic_DNA"/>
</dbReference>
<evidence type="ECO:0000259" key="2">
    <source>
        <dbReference type="Pfam" id="PF11127"/>
    </source>
</evidence>
<evidence type="ECO:0000313" key="3">
    <source>
        <dbReference type="EMBL" id="QNA45569.1"/>
    </source>
</evidence>
<name>A0A7G5XJB6_9BACT</name>
<dbReference type="KEGG" id="lacs:H4075_05025"/>
<dbReference type="Pfam" id="PF11127">
    <property type="entry name" value="YgaP-like_TM"/>
    <property type="match status" value="1"/>
</dbReference>
<dbReference type="AlphaFoldDB" id="A0A7G5XJB6"/>
<feature type="transmembrane region" description="Helical" evidence="1">
    <location>
        <begin position="12"/>
        <end position="29"/>
    </location>
</feature>
<dbReference type="InterPro" id="IPR021309">
    <property type="entry name" value="YgaP-like_TM"/>
</dbReference>
<reference evidence="4" key="1">
    <citation type="submission" date="2020-08" db="EMBL/GenBank/DDBJ databases">
        <title>Lacibacter sp. S13-6-6 genome sequencing.</title>
        <authorList>
            <person name="Jin L."/>
        </authorList>
    </citation>
    <scope>NUCLEOTIDE SEQUENCE [LARGE SCALE GENOMIC DNA]</scope>
    <source>
        <strain evidence="4">S13-6-6</strain>
    </source>
</reference>
<dbReference type="RefSeq" id="WP_182804739.1">
    <property type="nucleotide sequence ID" value="NZ_CP060007.1"/>
</dbReference>
<feature type="transmembrane region" description="Helical" evidence="1">
    <location>
        <begin position="35"/>
        <end position="59"/>
    </location>
</feature>
<keyword evidence="4" id="KW-1185">Reference proteome</keyword>
<organism evidence="3 4">
    <name type="scientific">Lacibacter sediminis</name>
    <dbReference type="NCBI Taxonomy" id="2760713"/>
    <lineage>
        <taxon>Bacteria</taxon>
        <taxon>Pseudomonadati</taxon>
        <taxon>Bacteroidota</taxon>
        <taxon>Chitinophagia</taxon>
        <taxon>Chitinophagales</taxon>
        <taxon>Chitinophagaceae</taxon>
        <taxon>Lacibacter</taxon>
    </lineage>
</organism>
<feature type="domain" description="Inner membrane protein YgaP-like transmembrane" evidence="2">
    <location>
        <begin position="1"/>
        <end position="66"/>
    </location>
</feature>
<protein>
    <submittedName>
        <fullName evidence="3">DUF2892 domain-containing protein</fullName>
    </submittedName>
</protein>
<evidence type="ECO:0000313" key="4">
    <source>
        <dbReference type="Proteomes" id="UP000515344"/>
    </source>
</evidence>
<proteinExistence type="predicted"/>
<keyword evidence="1" id="KW-0812">Transmembrane</keyword>
<accession>A0A7G5XJB6</accession>
<keyword evidence="1" id="KW-1133">Transmembrane helix</keyword>